<organism evidence="3 4">
    <name type="scientific">Rugamonas apoptosis</name>
    <dbReference type="NCBI Taxonomy" id="2758570"/>
    <lineage>
        <taxon>Bacteria</taxon>
        <taxon>Pseudomonadati</taxon>
        <taxon>Pseudomonadota</taxon>
        <taxon>Betaproteobacteria</taxon>
        <taxon>Burkholderiales</taxon>
        <taxon>Oxalobacteraceae</taxon>
        <taxon>Telluria group</taxon>
        <taxon>Rugamonas</taxon>
    </lineage>
</organism>
<dbReference type="Pfam" id="PF00174">
    <property type="entry name" value="Oxidored_molyb"/>
    <property type="match status" value="1"/>
</dbReference>
<evidence type="ECO:0000313" key="3">
    <source>
        <dbReference type="EMBL" id="MBA5690219.1"/>
    </source>
</evidence>
<evidence type="ECO:0000256" key="1">
    <source>
        <dbReference type="SAM" id="SignalP"/>
    </source>
</evidence>
<gene>
    <name evidence="3" type="ORF">H3H39_24525</name>
</gene>
<feature type="chain" id="PRO_5030725248" evidence="1">
    <location>
        <begin position="22"/>
        <end position="179"/>
    </location>
</feature>
<reference evidence="3 4" key="1">
    <citation type="submission" date="2020-07" db="EMBL/GenBank/DDBJ databases">
        <title>Novel species isolated from subtropical streams in China.</title>
        <authorList>
            <person name="Lu H."/>
        </authorList>
    </citation>
    <scope>NUCLEOTIDE SEQUENCE [LARGE SCALE GENOMIC DNA]</scope>
    <source>
        <strain evidence="3 4">LX47W</strain>
    </source>
</reference>
<proteinExistence type="predicted"/>
<name>A0A7W2FEP8_9BURK</name>
<dbReference type="Proteomes" id="UP000573499">
    <property type="component" value="Unassembled WGS sequence"/>
</dbReference>
<dbReference type="EMBL" id="JACEZU010000015">
    <property type="protein sequence ID" value="MBA5690219.1"/>
    <property type="molecule type" value="Genomic_DNA"/>
</dbReference>
<feature type="signal peptide" evidence="1">
    <location>
        <begin position="1"/>
        <end position="21"/>
    </location>
</feature>
<dbReference type="InterPro" id="IPR000572">
    <property type="entry name" value="OxRdtase_Mopterin-bd_dom"/>
</dbReference>
<dbReference type="RefSeq" id="WP_182157020.1">
    <property type="nucleotide sequence ID" value="NZ_JACEZU010000015.1"/>
</dbReference>
<evidence type="ECO:0000313" key="4">
    <source>
        <dbReference type="Proteomes" id="UP000573499"/>
    </source>
</evidence>
<comment type="caution">
    <text evidence="3">The sequence shown here is derived from an EMBL/GenBank/DDBJ whole genome shotgun (WGS) entry which is preliminary data.</text>
</comment>
<feature type="domain" description="Oxidoreductase molybdopterin-binding" evidence="2">
    <location>
        <begin position="35"/>
        <end position="175"/>
    </location>
</feature>
<sequence length="179" mass="19332">MRQLIFSLLTAAFGLGQPALAENKPANPAALVTTSVAVTGAVEHPLHLTVADLRRLPAAQLGDVPLICQSGANMGKLEHVRGVRLRDLLDQASIAAPGHHDLRKTIVVAKASDGYLAIFSWNELYNAPLGNDVLVYFEKEGKPLDDDEGRIAMVSSGDVRTGPRHVKWLQSVEVRRIAD</sequence>
<keyword evidence="1" id="KW-0732">Signal</keyword>
<dbReference type="AlphaFoldDB" id="A0A7W2FEP8"/>
<keyword evidence="4" id="KW-1185">Reference proteome</keyword>
<dbReference type="Gene3D" id="3.90.420.10">
    <property type="entry name" value="Oxidoreductase, molybdopterin-binding domain"/>
    <property type="match status" value="1"/>
</dbReference>
<dbReference type="InterPro" id="IPR036374">
    <property type="entry name" value="OxRdtase_Mopterin-bd_sf"/>
</dbReference>
<dbReference type="SUPFAM" id="SSF56524">
    <property type="entry name" value="Oxidoreductase molybdopterin-binding domain"/>
    <property type="match status" value="1"/>
</dbReference>
<accession>A0A7W2FEP8</accession>
<evidence type="ECO:0000259" key="2">
    <source>
        <dbReference type="Pfam" id="PF00174"/>
    </source>
</evidence>
<protein>
    <submittedName>
        <fullName evidence="3">Molybdopterin-dependent oxidoreductase</fullName>
    </submittedName>
</protein>